<feature type="signal peptide" evidence="1">
    <location>
        <begin position="1"/>
        <end position="26"/>
    </location>
</feature>
<dbReference type="PANTHER" id="PTHR36842">
    <property type="entry name" value="PROTEIN TOLB HOMOLOG"/>
    <property type="match status" value="1"/>
</dbReference>
<evidence type="ECO:0000259" key="2">
    <source>
        <dbReference type="Pfam" id="PF07833"/>
    </source>
</evidence>
<protein>
    <recommendedName>
        <fullName evidence="2">Copper amine oxidase-like N-terminal domain-containing protein</fullName>
    </recommendedName>
</protein>
<keyword evidence="1" id="KW-0732">Signal</keyword>
<dbReference type="SUPFAM" id="SSF82171">
    <property type="entry name" value="DPP6 N-terminal domain-like"/>
    <property type="match status" value="1"/>
</dbReference>
<dbReference type="SUPFAM" id="SSF55383">
    <property type="entry name" value="Copper amine oxidase, domain N"/>
    <property type="match status" value="1"/>
</dbReference>
<feature type="chain" id="PRO_5021736294" description="Copper amine oxidase-like N-terminal domain-containing protein" evidence="1">
    <location>
        <begin position="27"/>
        <end position="471"/>
    </location>
</feature>
<dbReference type="RefSeq" id="WP_144704678.1">
    <property type="nucleotide sequence ID" value="NZ_VNJJ01000010.1"/>
</dbReference>
<evidence type="ECO:0000313" key="4">
    <source>
        <dbReference type="Proteomes" id="UP000316330"/>
    </source>
</evidence>
<proteinExistence type="predicted"/>
<dbReference type="AlphaFoldDB" id="A0A559JDT4"/>
<reference evidence="3 4" key="1">
    <citation type="submission" date="2019-07" db="EMBL/GenBank/DDBJ databases">
        <authorList>
            <person name="Kim J."/>
        </authorList>
    </citation>
    <scope>NUCLEOTIDE SEQUENCE [LARGE SCALE GENOMIC DNA]</scope>
    <source>
        <strain evidence="3 4">G13</strain>
    </source>
</reference>
<sequence>MVLKKASIVSVLALAVGAASVSAASAASVTSATKASTVQVTSSTYYVNGVSVNINTFYEKGKTLVSLKDLSSKLGARLQAVSGGVQANLNGHVVELKYDSDILKVDGADQKLTVPVKSLKGTTYVELKAYVDALGAYFVKDSSGIAWIEANVLANVDHIQWANSKAFIASVETETGREDYLVDAQSGKTRQLSIPEDASELVVAPNGEKATFTNGKGEIFVIEFNSFNPVKVSNDTNIKPELVWSADSSLIYFLQGDKGSVIAQLDPTIAKITKVLDDKVDYKANLSVSADGKTFVYTVTKPGAVVAGDKPVEADDVAIDMKGTEPQVYMYTVDPSVKDNKAVQLTTSTDDKAFIYASSDASQVGYVSIADSADKSTLVIVGKDKKVVTLFNESDVYQATLSGNKWFLLTEGNKANAFIYEVDPATSAAKQLISLPSDVSEIYVKDGAPIAIMNDGHVFVEVNGHWRPMSR</sequence>
<name>A0A559JDT4_9BACL</name>
<dbReference type="Proteomes" id="UP000316330">
    <property type="component" value="Unassembled WGS sequence"/>
</dbReference>
<dbReference type="InterPro" id="IPR036582">
    <property type="entry name" value="Mao_N_sf"/>
</dbReference>
<evidence type="ECO:0000313" key="3">
    <source>
        <dbReference type="EMBL" id="TVX98025.1"/>
    </source>
</evidence>
<dbReference type="Gene3D" id="3.30.457.10">
    <property type="entry name" value="Copper amine oxidase-like, N-terminal domain"/>
    <property type="match status" value="1"/>
</dbReference>
<accession>A0A559JDT4</accession>
<dbReference type="Pfam" id="PF07833">
    <property type="entry name" value="Cu_amine_oxidN1"/>
    <property type="match status" value="1"/>
</dbReference>
<dbReference type="InterPro" id="IPR011042">
    <property type="entry name" value="6-blade_b-propeller_TolB-like"/>
</dbReference>
<dbReference type="InterPro" id="IPR012854">
    <property type="entry name" value="Cu_amine_oxidase-like_N"/>
</dbReference>
<organism evidence="3 4">
    <name type="scientific">Cohnella terricola</name>
    <dbReference type="NCBI Taxonomy" id="1289167"/>
    <lineage>
        <taxon>Bacteria</taxon>
        <taxon>Bacillati</taxon>
        <taxon>Bacillota</taxon>
        <taxon>Bacilli</taxon>
        <taxon>Bacillales</taxon>
        <taxon>Paenibacillaceae</taxon>
        <taxon>Cohnella</taxon>
    </lineage>
</organism>
<comment type="caution">
    <text evidence="3">The sequence shown here is derived from an EMBL/GenBank/DDBJ whole genome shotgun (WGS) entry which is preliminary data.</text>
</comment>
<dbReference type="PANTHER" id="PTHR36842:SF1">
    <property type="entry name" value="PROTEIN TOLB"/>
    <property type="match status" value="1"/>
</dbReference>
<feature type="domain" description="Copper amine oxidase-like N-terminal" evidence="2">
    <location>
        <begin position="47"/>
        <end position="138"/>
    </location>
</feature>
<keyword evidence="4" id="KW-1185">Reference proteome</keyword>
<gene>
    <name evidence="3" type="ORF">FPZ45_17430</name>
</gene>
<dbReference type="Gene3D" id="2.120.10.30">
    <property type="entry name" value="TolB, C-terminal domain"/>
    <property type="match status" value="1"/>
</dbReference>
<dbReference type="EMBL" id="VNJJ01000010">
    <property type="protein sequence ID" value="TVX98025.1"/>
    <property type="molecule type" value="Genomic_DNA"/>
</dbReference>
<evidence type="ECO:0000256" key="1">
    <source>
        <dbReference type="SAM" id="SignalP"/>
    </source>
</evidence>
<dbReference type="OrthoDB" id="2768010at2"/>